<dbReference type="InterPro" id="IPR044846">
    <property type="entry name" value="GH10"/>
</dbReference>
<reference evidence="13 14" key="1">
    <citation type="submission" date="2022-04" db="EMBL/GenBank/DDBJ databases">
        <title>Rhizobium coralii sp. nov., isolated from coral Turbinaria peltata.</title>
        <authorList>
            <person name="Sun H."/>
        </authorList>
    </citation>
    <scope>NUCLEOTIDE SEQUENCE [LARGE SCALE GENOMIC DNA]</scope>
    <source>
        <strain evidence="13 14">NTR19</strain>
    </source>
</reference>
<dbReference type="EMBL" id="JALPRY010000007">
    <property type="protein sequence ID" value="MCK8779539.1"/>
    <property type="molecule type" value="Genomic_DNA"/>
</dbReference>
<dbReference type="RefSeq" id="WP_248682257.1">
    <property type="nucleotide sequence ID" value="NZ_JALPRY010000007.1"/>
</dbReference>
<keyword evidence="14" id="KW-1185">Reference proteome</keyword>
<dbReference type="PANTHER" id="PTHR31490">
    <property type="entry name" value="GLYCOSYL HYDROLASE"/>
    <property type="match status" value="1"/>
</dbReference>
<keyword evidence="5 10" id="KW-0378">Hydrolase</keyword>
<evidence type="ECO:0000256" key="9">
    <source>
        <dbReference type="PROSITE-ProRule" id="PRU10061"/>
    </source>
</evidence>
<evidence type="ECO:0000256" key="8">
    <source>
        <dbReference type="ARBA" id="ARBA00023326"/>
    </source>
</evidence>
<keyword evidence="6 10" id="KW-0119">Carbohydrate metabolism</keyword>
<evidence type="ECO:0000256" key="11">
    <source>
        <dbReference type="SAM" id="SignalP"/>
    </source>
</evidence>
<dbReference type="SUPFAM" id="SSF51445">
    <property type="entry name" value="(Trans)glycosidases"/>
    <property type="match status" value="1"/>
</dbReference>
<sequence>MRRREFIQGSLAVAAQVALPAATANAAPTLTIPYGAAVRGDVLVDDYNYRKALIDHCQLIVAEGSMKWESIHPTPDRFDFYDGDKLINFAEQNGMKMRGHTLVWYAAMPEWALAIKGANQANSEMSRHIETVVGRYRGRIPSWDVVNEAVADEPTASDYLRPNVWLENLGKDYLATAFRRAHASDDQVQLVINEYDIECVGEQYKRRREALLRIVRDLRDRDVPVHAVGLQGHLRGELEIDKHALSEFVSQVKAMGLDVLVTELDVTDNLLPPDQQERDTIVASRVEDFLGAIFDAARPTAIVTWGISDRHTWVPMYFTREDGRHNRPLPLDRNYRPKAMMEVIERFTRTTG</sequence>
<dbReference type="Proteomes" id="UP001202827">
    <property type="component" value="Unassembled WGS sequence"/>
</dbReference>
<evidence type="ECO:0000256" key="2">
    <source>
        <dbReference type="ARBA" id="ARBA00007495"/>
    </source>
</evidence>
<comment type="caution">
    <text evidence="13">The sequence shown here is derived from an EMBL/GenBank/DDBJ whole genome shotgun (WGS) entry which is preliminary data.</text>
</comment>
<comment type="similarity">
    <text evidence="2 10">Belongs to the glycosyl hydrolase 10 (cellulase F) family.</text>
</comment>
<keyword evidence="3" id="KW-0858">Xylan degradation</keyword>
<dbReference type="InterPro" id="IPR001000">
    <property type="entry name" value="GH10_dom"/>
</dbReference>
<dbReference type="Gene3D" id="3.20.20.80">
    <property type="entry name" value="Glycosidases"/>
    <property type="match status" value="1"/>
</dbReference>
<dbReference type="PROSITE" id="PS51760">
    <property type="entry name" value="GH10_2"/>
    <property type="match status" value="1"/>
</dbReference>
<evidence type="ECO:0000256" key="10">
    <source>
        <dbReference type="RuleBase" id="RU361174"/>
    </source>
</evidence>
<evidence type="ECO:0000259" key="12">
    <source>
        <dbReference type="PROSITE" id="PS51760"/>
    </source>
</evidence>
<feature type="signal peptide" evidence="11">
    <location>
        <begin position="1"/>
        <end position="26"/>
    </location>
</feature>
<accession>A0ABT0INU6</accession>
<evidence type="ECO:0000256" key="6">
    <source>
        <dbReference type="ARBA" id="ARBA00023277"/>
    </source>
</evidence>
<evidence type="ECO:0000256" key="5">
    <source>
        <dbReference type="ARBA" id="ARBA00022801"/>
    </source>
</evidence>
<keyword evidence="8 10" id="KW-0624">Polysaccharide degradation</keyword>
<dbReference type="PANTHER" id="PTHR31490:SF88">
    <property type="entry name" value="BETA-XYLANASE"/>
    <property type="match status" value="1"/>
</dbReference>
<feature type="domain" description="GH10" evidence="12">
    <location>
        <begin position="24"/>
        <end position="347"/>
    </location>
</feature>
<keyword evidence="7 10" id="KW-0326">Glycosidase</keyword>
<feature type="chain" id="PRO_5046624058" description="Beta-xylanase" evidence="11">
    <location>
        <begin position="27"/>
        <end position="352"/>
    </location>
</feature>
<dbReference type="EC" id="3.2.1.8" evidence="10"/>
<organism evidence="13 14">
    <name type="scientific">Neorhizobium turbinariae</name>
    <dbReference type="NCBI Taxonomy" id="2937795"/>
    <lineage>
        <taxon>Bacteria</taxon>
        <taxon>Pseudomonadati</taxon>
        <taxon>Pseudomonadota</taxon>
        <taxon>Alphaproteobacteria</taxon>
        <taxon>Hyphomicrobiales</taxon>
        <taxon>Rhizobiaceae</taxon>
        <taxon>Rhizobium/Agrobacterium group</taxon>
        <taxon>Neorhizobium</taxon>
    </lineage>
</organism>
<feature type="active site" description="Nucleophile" evidence="9">
    <location>
        <position position="263"/>
    </location>
</feature>
<evidence type="ECO:0000256" key="7">
    <source>
        <dbReference type="ARBA" id="ARBA00023295"/>
    </source>
</evidence>
<name>A0ABT0INU6_9HYPH</name>
<gene>
    <name evidence="13" type="ORF">M0654_06020</name>
</gene>
<comment type="catalytic activity">
    <reaction evidence="1 10">
        <text>Endohydrolysis of (1-&gt;4)-beta-D-xylosidic linkages in xylans.</text>
        <dbReference type="EC" id="3.2.1.8"/>
    </reaction>
</comment>
<keyword evidence="4 11" id="KW-0732">Signal</keyword>
<evidence type="ECO:0000256" key="4">
    <source>
        <dbReference type="ARBA" id="ARBA00022729"/>
    </source>
</evidence>
<dbReference type="InterPro" id="IPR017853">
    <property type="entry name" value="GH"/>
</dbReference>
<evidence type="ECO:0000313" key="14">
    <source>
        <dbReference type="Proteomes" id="UP001202827"/>
    </source>
</evidence>
<dbReference type="PRINTS" id="PR00134">
    <property type="entry name" value="GLHYDRLASE10"/>
</dbReference>
<proteinExistence type="inferred from homology"/>
<dbReference type="SMART" id="SM00633">
    <property type="entry name" value="Glyco_10"/>
    <property type="match status" value="1"/>
</dbReference>
<evidence type="ECO:0000313" key="13">
    <source>
        <dbReference type="EMBL" id="MCK8779539.1"/>
    </source>
</evidence>
<evidence type="ECO:0000256" key="3">
    <source>
        <dbReference type="ARBA" id="ARBA00022651"/>
    </source>
</evidence>
<dbReference type="InterPro" id="IPR031158">
    <property type="entry name" value="GH10_AS"/>
</dbReference>
<dbReference type="PROSITE" id="PS00591">
    <property type="entry name" value="GH10_1"/>
    <property type="match status" value="1"/>
</dbReference>
<protein>
    <recommendedName>
        <fullName evidence="10">Beta-xylanase</fullName>
        <ecNumber evidence="10">3.2.1.8</ecNumber>
    </recommendedName>
</protein>
<evidence type="ECO:0000256" key="1">
    <source>
        <dbReference type="ARBA" id="ARBA00000681"/>
    </source>
</evidence>
<dbReference type="Pfam" id="PF00331">
    <property type="entry name" value="Glyco_hydro_10"/>
    <property type="match status" value="1"/>
</dbReference>